<gene>
    <name evidence="4" type="ORF">ACFP2V_38280</name>
</gene>
<dbReference type="Gene3D" id="3.90.220.20">
    <property type="entry name" value="DNA methylase specificity domains"/>
    <property type="match status" value="1"/>
</dbReference>
<name>A0ABW0Y323_9ACTN</name>
<protein>
    <recommendedName>
        <fullName evidence="6">Type I restriction modification DNA specificity domain-containing protein</fullName>
    </recommendedName>
</protein>
<reference evidence="5" key="1">
    <citation type="journal article" date="2019" name="Int. J. Syst. Evol. Microbiol.">
        <title>The Global Catalogue of Microorganisms (GCM) 10K type strain sequencing project: providing services to taxonomists for standard genome sequencing and annotation.</title>
        <authorList>
            <consortium name="The Broad Institute Genomics Platform"/>
            <consortium name="The Broad Institute Genome Sequencing Center for Infectious Disease"/>
            <person name="Wu L."/>
            <person name="Ma J."/>
        </authorList>
    </citation>
    <scope>NUCLEOTIDE SEQUENCE [LARGE SCALE GENOMIC DNA]</scope>
    <source>
        <strain evidence="5">JCM 13852</strain>
    </source>
</reference>
<organism evidence="4 5">
    <name type="scientific">Streptomyces incanus</name>
    <dbReference type="NCBI Taxonomy" id="887453"/>
    <lineage>
        <taxon>Bacteria</taxon>
        <taxon>Bacillati</taxon>
        <taxon>Actinomycetota</taxon>
        <taxon>Actinomycetes</taxon>
        <taxon>Kitasatosporales</taxon>
        <taxon>Streptomycetaceae</taxon>
        <taxon>Streptomyces</taxon>
    </lineage>
</organism>
<sequence>MRGTLVESFVEQLGGVGLFDRHVLAGAVVGWWHETKFDLLALSERGFAGVIDGWVENVEMLLAPESDSRTNNERKRTAAERREAYAHKVVAAIAPDFLEELAAADALKVDLDARWKELNAEPDDDGGRDEEGDGDALTGEENYPDMEKRAALAHVRKERTKASALIKRLEADFWFRSKNQMANVEEKLASRLTRARNGLVARQGERQAVLEILRNGLWGRLDNLLQKRRQELVGSYENWREKYGLSFREIEQQLKGAAEDAIPSYPWSQRSAWEAMANSVSLLADRGAISELLYSLIDAEKNVEGLIAKLSVDELLILLPMVNSRGASAVQRRPLREVVTSVRKGVAYGGRVRPGVPVVRSADLSNRELVLSGLRSAEARFSPRSRRYEETLIPEDVLFAAADGEGRTFRAAVWRGGREQATYGDNVICIRPDAKHLTADYLAAWLTLPEVQHRIYVTARSVGGIRFVNPAQLLDVDVEVPSMGEQGNFVQHLAALTRERQVRRAQLSKLRRVREILVGNLARSGG</sequence>
<dbReference type="Proteomes" id="UP001596183">
    <property type="component" value="Unassembled WGS sequence"/>
</dbReference>
<evidence type="ECO:0008006" key="6">
    <source>
        <dbReference type="Google" id="ProtNLM"/>
    </source>
</evidence>
<proteinExistence type="predicted"/>
<keyword evidence="5" id="KW-1185">Reference proteome</keyword>
<dbReference type="RefSeq" id="WP_381221249.1">
    <property type="nucleotide sequence ID" value="NZ_JBHSPC010000167.1"/>
</dbReference>
<feature type="region of interest" description="Disordered" evidence="3">
    <location>
        <begin position="118"/>
        <end position="141"/>
    </location>
</feature>
<accession>A0ABW0Y323</accession>
<evidence type="ECO:0000256" key="3">
    <source>
        <dbReference type="SAM" id="MobiDB-lite"/>
    </source>
</evidence>
<dbReference type="EMBL" id="JBHSPC010000167">
    <property type="protein sequence ID" value="MFC5675694.1"/>
    <property type="molecule type" value="Genomic_DNA"/>
</dbReference>
<evidence type="ECO:0000313" key="5">
    <source>
        <dbReference type="Proteomes" id="UP001596183"/>
    </source>
</evidence>
<keyword evidence="1" id="KW-0680">Restriction system</keyword>
<comment type="caution">
    <text evidence="4">The sequence shown here is derived from an EMBL/GenBank/DDBJ whole genome shotgun (WGS) entry which is preliminary data.</text>
</comment>
<feature type="compositionally biased region" description="Acidic residues" evidence="3">
    <location>
        <begin position="120"/>
        <end position="134"/>
    </location>
</feature>
<evidence type="ECO:0000256" key="1">
    <source>
        <dbReference type="ARBA" id="ARBA00022747"/>
    </source>
</evidence>
<dbReference type="SUPFAM" id="SSF116734">
    <property type="entry name" value="DNA methylase specificity domain"/>
    <property type="match status" value="1"/>
</dbReference>
<dbReference type="InterPro" id="IPR044946">
    <property type="entry name" value="Restrct_endonuc_typeI_TRD_sf"/>
</dbReference>
<evidence type="ECO:0000313" key="4">
    <source>
        <dbReference type="EMBL" id="MFC5675694.1"/>
    </source>
</evidence>
<keyword evidence="2" id="KW-0238">DNA-binding</keyword>
<evidence type="ECO:0000256" key="2">
    <source>
        <dbReference type="ARBA" id="ARBA00023125"/>
    </source>
</evidence>